<dbReference type="Proteomes" id="UP000215595">
    <property type="component" value="Unassembled WGS sequence"/>
</dbReference>
<dbReference type="SFLD" id="SFLDS00003">
    <property type="entry name" value="Haloacid_Dehalogenase"/>
    <property type="match status" value="1"/>
</dbReference>
<dbReference type="InterPro" id="IPR006439">
    <property type="entry name" value="HAD-SF_hydro_IA"/>
</dbReference>
<dbReference type="EMBL" id="NCEB01000016">
    <property type="protein sequence ID" value="OYX33410.1"/>
    <property type="molecule type" value="Genomic_DNA"/>
</dbReference>
<organism evidence="2 3">
    <name type="scientific">Brevundimonas subvibrioides</name>
    <dbReference type="NCBI Taxonomy" id="74313"/>
    <lineage>
        <taxon>Bacteria</taxon>
        <taxon>Pseudomonadati</taxon>
        <taxon>Pseudomonadota</taxon>
        <taxon>Alphaproteobacteria</taxon>
        <taxon>Caulobacterales</taxon>
        <taxon>Caulobacteraceae</taxon>
        <taxon>Brevundimonas</taxon>
    </lineage>
</organism>
<dbReference type="Gene3D" id="3.40.50.1000">
    <property type="entry name" value="HAD superfamily/HAD-like"/>
    <property type="match status" value="1"/>
</dbReference>
<gene>
    <name evidence="2" type="ORF">B7Z01_08740</name>
</gene>
<evidence type="ECO:0000313" key="2">
    <source>
        <dbReference type="EMBL" id="OYX33410.1"/>
    </source>
</evidence>
<reference evidence="2 3" key="1">
    <citation type="submission" date="2017-03" db="EMBL/GenBank/DDBJ databases">
        <title>Lifting the veil on microbial sulfur biogeochemistry in mining wastewaters.</title>
        <authorList>
            <person name="Kantor R.S."/>
            <person name="Colenbrander Nelson T."/>
            <person name="Marshall S."/>
            <person name="Bennett D."/>
            <person name="Apte S."/>
            <person name="Camacho D."/>
            <person name="Thomas B.C."/>
            <person name="Warren L.A."/>
            <person name="Banfield J.F."/>
        </authorList>
    </citation>
    <scope>NUCLEOTIDE SEQUENCE [LARGE SCALE GENOMIC DNA]</scope>
    <source>
        <strain evidence="2">32-69-9</strain>
    </source>
</reference>
<dbReference type="PANTHER" id="PTHR12725">
    <property type="entry name" value="HALOACID DEHALOGENASE-LIKE HYDROLASE"/>
    <property type="match status" value="1"/>
</dbReference>
<dbReference type="NCBIfam" id="TIGR01993">
    <property type="entry name" value="Pyr-5-nucltdase"/>
    <property type="match status" value="1"/>
</dbReference>
<dbReference type="InterPro" id="IPR010237">
    <property type="entry name" value="Pyr-5-nucltdase"/>
</dbReference>
<evidence type="ECO:0000313" key="3">
    <source>
        <dbReference type="Proteomes" id="UP000215595"/>
    </source>
</evidence>
<dbReference type="AlphaFoldDB" id="A0A258FLE9"/>
<protein>
    <submittedName>
        <fullName evidence="2">Pyrimidine 5'-nucleotidase</fullName>
    </submittedName>
</protein>
<dbReference type="Gene3D" id="1.10.150.450">
    <property type="match status" value="1"/>
</dbReference>
<dbReference type="InterPro" id="IPR036412">
    <property type="entry name" value="HAD-like_sf"/>
</dbReference>
<accession>A0A258FLE9</accession>
<dbReference type="InterPro" id="IPR023214">
    <property type="entry name" value="HAD_sf"/>
</dbReference>
<name>A0A258FLE9_9CAUL</name>
<dbReference type="PANTHER" id="PTHR12725:SF117">
    <property type="entry name" value="HALOACID DEHALOGENASE-LIKE HYDROLASE"/>
    <property type="match status" value="1"/>
</dbReference>
<feature type="region of interest" description="Disordered" evidence="1">
    <location>
        <begin position="1"/>
        <end position="31"/>
    </location>
</feature>
<dbReference type="Pfam" id="PF00702">
    <property type="entry name" value="Hydrolase"/>
    <property type="match status" value="1"/>
</dbReference>
<dbReference type="SFLD" id="SFLDG01129">
    <property type="entry name" value="C1.5:_HAD__Beta-PGM__Phosphata"/>
    <property type="match status" value="1"/>
</dbReference>
<sequence length="250" mass="27375">MHTRSESGSPCPPHPVSAALRPSSPEGEGENALDLSHIDTWVFDLDDTLYPPEQGVMALVQGRINAFMVDAVGLPADEARVLQRQFLNEHGTTLAGLMANYAVDADKFLREVHDVPLDSLEPSPRMAEALARLPGHRFVLTNGARCHASRVMERIGITDLFDGVFAIEDMDLTPKPAPSTFRRFVQRFGIDPHRAVFFEDTPRNLAPAKAMGMTTVLIGDGHGHEMGDWIDATAPDLLSFLEPLSLRDAA</sequence>
<dbReference type="SUPFAM" id="SSF56784">
    <property type="entry name" value="HAD-like"/>
    <property type="match status" value="1"/>
</dbReference>
<dbReference type="SFLD" id="SFLDG01132">
    <property type="entry name" value="C1.5.3:_5'-Nucleotidase_Like"/>
    <property type="match status" value="1"/>
</dbReference>
<comment type="caution">
    <text evidence="2">The sequence shown here is derived from an EMBL/GenBank/DDBJ whole genome shotgun (WGS) entry which is preliminary data.</text>
</comment>
<proteinExistence type="predicted"/>
<dbReference type="NCBIfam" id="TIGR01509">
    <property type="entry name" value="HAD-SF-IA-v3"/>
    <property type="match status" value="1"/>
</dbReference>
<evidence type="ECO:0000256" key="1">
    <source>
        <dbReference type="SAM" id="MobiDB-lite"/>
    </source>
</evidence>